<proteinExistence type="predicted"/>
<dbReference type="InterPro" id="IPR002423">
    <property type="entry name" value="Cpn60/GroEL/TCP-1"/>
</dbReference>
<dbReference type="GO" id="GO:0005524">
    <property type="term" value="F:ATP binding"/>
    <property type="evidence" value="ECO:0007669"/>
    <property type="project" value="UniProtKB-UniRule"/>
</dbReference>
<evidence type="ECO:0000256" key="1">
    <source>
        <dbReference type="ARBA" id="ARBA00012009"/>
    </source>
</evidence>
<feature type="region of interest" description="Disordered" evidence="9">
    <location>
        <begin position="210"/>
        <end position="248"/>
    </location>
</feature>
<dbReference type="Gene3D" id="3.30.800.10">
    <property type="entry name" value="Phosphatidylinositol Phosphate Kinase II Beta"/>
    <property type="match status" value="1"/>
</dbReference>
<feature type="region of interest" description="Disordered" evidence="9">
    <location>
        <begin position="106"/>
        <end position="137"/>
    </location>
</feature>
<dbReference type="InterPro" id="IPR027484">
    <property type="entry name" value="PInositol-4-P-5-kinase_N"/>
</dbReference>
<feature type="domain" description="PIPK" evidence="10">
    <location>
        <begin position="1289"/>
        <end position="1609"/>
    </location>
</feature>
<organism evidence="11">
    <name type="scientific">Sesamum radiatum</name>
    <name type="common">Black benniseed</name>
    <dbReference type="NCBI Taxonomy" id="300843"/>
    <lineage>
        <taxon>Eukaryota</taxon>
        <taxon>Viridiplantae</taxon>
        <taxon>Streptophyta</taxon>
        <taxon>Embryophyta</taxon>
        <taxon>Tracheophyta</taxon>
        <taxon>Spermatophyta</taxon>
        <taxon>Magnoliopsida</taxon>
        <taxon>eudicotyledons</taxon>
        <taxon>Gunneridae</taxon>
        <taxon>Pentapetalae</taxon>
        <taxon>asterids</taxon>
        <taxon>lamiids</taxon>
        <taxon>Lamiales</taxon>
        <taxon>Pedaliaceae</taxon>
        <taxon>Sesamum</taxon>
    </lineage>
</organism>
<dbReference type="CDD" id="cd17300">
    <property type="entry name" value="PIPKc_PIKfyve"/>
    <property type="match status" value="1"/>
</dbReference>
<dbReference type="Gene3D" id="3.50.7.10">
    <property type="entry name" value="GroEL"/>
    <property type="match status" value="1"/>
</dbReference>
<dbReference type="GO" id="GO:0010008">
    <property type="term" value="C:endosome membrane"/>
    <property type="evidence" value="ECO:0007669"/>
    <property type="project" value="TreeGrafter"/>
</dbReference>
<dbReference type="EC" id="2.7.1.150" evidence="1"/>
<comment type="subunit">
    <text evidence="6">Component of the PI(3,5)P2 regulatory complex at least composed of ATG18, SAC/FIG4, FAB1 and VAC14.</text>
</comment>
<evidence type="ECO:0000256" key="8">
    <source>
        <dbReference type="PROSITE-ProRule" id="PRU00781"/>
    </source>
</evidence>
<keyword evidence="2 8" id="KW-0808">Transferase</keyword>
<keyword evidence="5 8" id="KW-0067">ATP-binding</keyword>
<sequence length="1623" mass="181343">MHDTSLLHFIQKVRSWISWQNSDSGSIFCGVEMMDKKCSICCNCKRNILESYLKYQCQSCTRLLCGDCIQGHAFLDDVGSSHLMETAEAIFHIKSCKLCSELGSLSKSGRRCSGKVYPSDSPRQSPEPPAPSFSGERFGGHSPHALNISSDASSSNYPSPVSLHCSPSRCQRGFNKSLLRAPSEYFHDVSDVDSSSFSARHEFYSYMSVGSSPSDSPSRLHMTSSRVGHSVQLEQGGTPSSQSDGPFNQEQAVLERPDKGIWGAKLMIYRYLNIRVRTPHNHGILKPMVFFGFLLHLMMSMMRWRTTYLLMMMRMMRLGIQAIRGTKDNCAEDWLDIVAAIAWQAAKFIKPDTSKGGSMDPCEYLKVKCVASGSPSQSKLIKGVVCTKNIKHKRMMSQYKNARLLLLGGALEYQRIPNQLASFETLLQQENDHLKTIVSKIEAHRPNVLLVEKSVSSFALEHLLAKEISLVLNVKRPLLERIARCSGASITPSTDHISTARLGHCELFRLEKVSEDHEPLNQFNKKPSKTLMFLEGCPRRLGCTVVLRGSPREELKKLKHVVQYAVFAAYHLSLETSFLADEGATLPEVAAKSSRFIPEKMNPGKAVAVIPDTVEGTSYSEETNLSKIDVGSADLTLELGLQESVPELGDTGYDEVSMPDEFRFRKALSEACDKNLESLHDLVPACPRIINPTLKESLGQEEGQSGEDVEVAKPVKVEDAEGSSEYFSANDSHQSILVSFSSHCMVNGTVCERSRLLRVKFYGPSDKPLGRFLRDDLFDQSYLCRSCKESAEAHVICYTHQHANLTINVRRLPSVKLPGEQDGKIWMWHRCLRCTHIGGVPPATRRVVMSDAAWGLSFGKFLELSFSNHATGNRVANCGHSLQRDCLRFYGFGSMVAFFRYSPINVLSVRLPPSVLEFGWPGEQSWIRKEAYEDMLQQADREIPEQYQAVVDILEINRLRHSLLIGSHVWERRLYLLDSLLKKSSRAEAPDGVASLTGLKDCDTDLKDCSLDLSRGDNMSEHPKLEEFPDEVALANNEGPNYSRLGPDLQENYALPASPHKEGEDMCQDDGIAVNIPSLERLPSAASILSDKIDYAWSGADQPPTGAHLPDSLNLDISESFSLRQINQKDNPSFRRLMGPSRVYSFDSAQRLQERIKKGLPPSSLYLSALRSFHASGDYRHMVRDPVINVQRTYSQVLPREAEKLSLPSSAPPSFISSVSLVPEGARLMVQQNGQNDLVLTVYDNEPTSIISYALSSKEYEDWVAGRPNGLEGGSNVRLLSKVNSLASDLSTWQSFGSLDLDYTNYASYSSEDASATVGSLFADHSSSPHLRISFEDESSNAAGKVKFSVTCYFAKQFDALRRRCCPSEVDFLRSLSRCKRWSAQGGKSNVYFAKSFDDRFIIKQVTKTELESFEEFAPQYFKYLTDALSSGSPTCLAKVLGIYQVTVKHMKGGKEVKMELMVMENLFYGKNISRVYDLKGSERSRYNSDTTGANKVLLDMNLLETLTTNPIFLGSKAKRSLERAVWNDTSFLASVDVMDYSLLVGVDEERKELVLGIIDFMRQYTWDKHLETWVKASGILGGPKNASPTIISPKQYKKRFRKAMTTYFLTVPDQWSSSSSSS</sequence>
<evidence type="ECO:0000256" key="5">
    <source>
        <dbReference type="ARBA" id="ARBA00022840"/>
    </source>
</evidence>
<dbReference type="Gene3D" id="3.30.810.10">
    <property type="entry name" value="2-Layer Sandwich"/>
    <property type="match status" value="1"/>
</dbReference>
<dbReference type="InterPro" id="IPR044769">
    <property type="entry name" value="PIKfyve_PIPKc"/>
</dbReference>
<evidence type="ECO:0000256" key="3">
    <source>
        <dbReference type="ARBA" id="ARBA00022741"/>
    </source>
</evidence>
<dbReference type="PANTHER" id="PTHR45748">
    <property type="entry name" value="1-PHOSPHATIDYLINOSITOL 3-PHOSPHATE 5-KINASE-RELATED"/>
    <property type="match status" value="1"/>
</dbReference>
<dbReference type="Pfam" id="PF01504">
    <property type="entry name" value="PIP5K"/>
    <property type="match status" value="1"/>
</dbReference>
<dbReference type="FunFam" id="3.30.800.10:FF:000010">
    <property type="entry name" value="Putative 1-phosphatidylinositol-3-phosphate 5-kinase FAB1C"/>
    <property type="match status" value="1"/>
</dbReference>
<dbReference type="Pfam" id="PF00118">
    <property type="entry name" value="Cpn60_TCP1"/>
    <property type="match status" value="1"/>
</dbReference>
<dbReference type="SUPFAM" id="SSF56104">
    <property type="entry name" value="SAICAR synthase-like"/>
    <property type="match status" value="1"/>
</dbReference>
<evidence type="ECO:0000256" key="6">
    <source>
        <dbReference type="ARBA" id="ARBA00023464"/>
    </source>
</evidence>
<keyword evidence="3 8" id="KW-0547">Nucleotide-binding</keyword>
<protein>
    <recommendedName>
        <fullName evidence="1">1-phosphatidylinositol-3-phosphate 5-kinase</fullName>
        <ecNumber evidence="1">2.7.1.150</ecNumber>
    </recommendedName>
    <alternativeName>
        <fullName evidence="7">Phosphatidylinositol 3-phosphate 5-kinase type III</fullName>
    </alternativeName>
</protein>
<evidence type="ECO:0000259" key="10">
    <source>
        <dbReference type="PROSITE" id="PS51455"/>
    </source>
</evidence>
<dbReference type="PANTHER" id="PTHR45748:SF14">
    <property type="entry name" value="1-PHOSPHATIDYLINOSITOL-3-PHOSPHATE 5-KINASE FAB1C-RELATED"/>
    <property type="match status" value="1"/>
</dbReference>
<dbReference type="EMBL" id="JACGWJ010000003">
    <property type="protein sequence ID" value="KAL0430246.1"/>
    <property type="molecule type" value="Genomic_DNA"/>
</dbReference>
<evidence type="ECO:0000256" key="7">
    <source>
        <dbReference type="ARBA" id="ARBA00077223"/>
    </source>
</evidence>
<evidence type="ECO:0000256" key="4">
    <source>
        <dbReference type="ARBA" id="ARBA00022777"/>
    </source>
</evidence>
<dbReference type="FunFam" id="3.50.7.10:FF:000007">
    <property type="entry name" value="1-phosphatidylinositol 3-phosphate 5-kinase isoform X1"/>
    <property type="match status" value="1"/>
</dbReference>
<accession>A0AAW2VP72</accession>
<dbReference type="GO" id="GO:0046854">
    <property type="term" value="P:phosphatidylinositol phosphate biosynthetic process"/>
    <property type="evidence" value="ECO:0007669"/>
    <property type="project" value="TreeGrafter"/>
</dbReference>
<dbReference type="CDD" id="cd03334">
    <property type="entry name" value="Fab1_TCP"/>
    <property type="match status" value="1"/>
</dbReference>
<gene>
    <name evidence="11" type="ORF">Sradi_0650600</name>
</gene>
<reference evidence="11" key="2">
    <citation type="journal article" date="2024" name="Plant">
        <title>Genomic evolution and insights into agronomic trait innovations of Sesamum species.</title>
        <authorList>
            <person name="Miao H."/>
            <person name="Wang L."/>
            <person name="Qu L."/>
            <person name="Liu H."/>
            <person name="Sun Y."/>
            <person name="Le M."/>
            <person name="Wang Q."/>
            <person name="Wei S."/>
            <person name="Zheng Y."/>
            <person name="Lin W."/>
            <person name="Duan Y."/>
            <person name="Cao H."/>
            <person name="Xiong S."/>
            <person name="Wang X."/>
            <person name="Wei L."/>
            <person name="Li C."/>
            <person name="Ma Q."/>
            <person name="Ju M."/>
            <person name="Zhao R."/>
            <person name="Li G."/>
            <person name="Mu C."/>
            <person name="Tian Q."/>
            <person name="Mei H."/>
            <person name="Zhang T."/>
            <person name="Gao T."/>
            <person name="Zhang H."/>
        </authorList>
    </citation>
    <scope>NUCLEOTIDE SEQUENCE</scope>
    <source>
        <strain evidence="11">G02</strain>
    </source>
</reference>
<feature type="compositionally biased region" description="Polar residues" evidence="9">
    <location>
        <begin position="221"/>
        <end position="248"/>
    </location>
</feature>
<evidence type="ECO:0000256" key="2">
    <source>
        <dbReference type="ARBA" id="ARBA00022679"/>
    </source>
</evidence>
<dbReference type="InterPro" id="IPR027483">
    <property type="entry name" value="PInositol-4-P-4/5-kinase_C_sf"/>
</dbReference>
<dbReference type="SMART" id="SM00330">
    <property type="entry name" value="PIPKc"/>
    <property type="match status" value="1"/>
</dbReference>
<dbReference type="PROSITE" id="PS51455">
    <property type="entry name" value="PIPK"/>
    <property type="match status" value="1"/>
</dbReference>
<dbReference type="FunFam" id="3.30.810.10:FF:000001">
    <property type="entry name" value="1-phosphatidylinositol 3-phosphate 5-kinase FAB1"/>
    <property type="match status" value="1"/>
</dbReference>
<evidence type="ECO:0000313" key="11">
    <source>
        <dbReference type="EMBL" id="KAL0430246.1"/>
    </source>
</evidence>
<dbReference type="SUPFAM" id="SSF52029">
    <property type="entry name" value="GroEL apical domain-like"/>
    <property type="match status" value="1"/>
</dbReference>
<dbReference type="GO" id="GO:0000285">
    <property type="term" value="F:1-phosphatidylinositol-3-phosphate 5-kinase activity"/>
    <property type="evidence" value="ECO:0007669"/>
    <property type="project" value="UniProtKB-EC"/>
</dbReference>
<reference evidence="11" key="1">
    <citation type="submission" date="2020-06" db="EMBL/GenBank/DDBJ databases">
        <authorList>
            <person name="Li T."/>
            <person name="Hu X."/>
            <person name="Zhang T."/>
            <person name="Song X."/>
            <person name="Zhang H."/>
            <person name="Dai N."/>
            <person name="Sheng W."/>
            <person name="Hou X."/>
            <person name="Wei L."/>
        </authorList>
    </citation>
    <scope>NUCLEOTIDE SEQUENCE</scope>
    <source>
        <strain evidence="11">G02</strain>
        <tissue evidence="11">Leaf</tissue>
    </source>
</reference>
<dbReference type="InterPro" id="IPR027409">
    <property type="entry name" value="GroEL-like_apical_dom_sf"/>
</dbReference>
<evidence type="ECO:0000256" key="9">
    <source>
        <dbReference type="SAM" id="MobiDB-lite"/>
    </source>
</evidence>
<comment type="caution">
    <text evidence="11">The sequence shown here is derived from an EMBL/GenBank/DDBJ whole genome shotgun (WGS) entry which is preliminary data.</text>
</comment>
<name>A0AAW2VP72_SESRA</name>
<dbReference type="InterPro" id="IPR002498">
    <property type="entry name" value="PInositol-4-P-4/5-kinase_core"/>
</dbReference>
<keyword evidence="4 8" id="KW-0418">Kinase</keyword>